<feature type="domain" description="CusB-like beta-barrel" evidence="5">
    <location>
        <begin position="214"/>
        <end position="283"/>
    </location>
</feature>
<dbReference type="Pfam" id="PF25967">
    <property type="entry name" value="RND-MFP_C"/>
    <property type="match status" value="1"/>
</dbReference>
<dbReference type="InterPro" id="IPR058627">
    <property type="entry name" value="MdtA-like_C"/>
</dbReference>
<evidence type="ECO:0000259" key="4">
    <source>
        <dbReference type="Pfam" id="PF25917"/>
    </source>
</evidence>
<dbReference type="EMBL" id="LNQB01000101">
    <property type="protein sequence ID" value="OAP35007.1"/>
    <property type="molecule type" value="Genomic_DNA"/>
</dbReference>
<protein>
    <submittedName>
        <fullName evidence="7">Hemolysin secretion protein D</fullName>
    </submittedName>
</protein>
<dbReference type="InterPro" id="IPR006143">
    <property type="entry name" value="RND_pump_MFP"/>
</dbReference>
<evidence type="ECO:0000313" key="8">
    <source>
        <dbReference type="Proteomes" id="UP000078507"/>
    </source>
</evidence>
<feature type="domain" description="Multidrug resistance protein MdtA-like barrel-sandwich hybrid" evidence="4">
    <location>
        <begin position="71"/>
        <end position="206"/>
    </location>
</feature>
<evidence type="ECO:0000313" key="7">
    <source>
        <dbReference type="EMBL" id="OAP35007.1"/>
    </source>
</evidence>
<comment type="similarity">
    <text evidence="2">Belongs to the membrane fusion protein (MFP) (TC 8.A.1) family.</text>
</comment>
<sequence length="384" mass="40512">MFSPRPSIRPFVANLLAVVALGAVLVGCSEEKAETKAIIRPVKVVEIDAAAQARTLDYSGAVKARTEMNLGFRVGGKITERLVNIGDRVKPGDVLARIDPVDFELAVKSAEASLLAAETQVQTAALAKSRAEQLFGKAFSSRAQLDQATLAYDQAVSTRDAAAASLSQAKNQVAYTDLKSGQNGIVTAINADIGQVVGTGTPVVTVAVDGEKEVEIAVPETDISEFTTGKPVKARFWSNDALVLDGHVREVSGSADPRSRTFSVRVSLPDDQRVLLGMTATVETVVANAPPLAAVPLSALARKDGKDIVWVVDRKASIVHAREITLADFADGGVRVAAGLRAGDLVVAAGTQFMSEELKVKLPAIAEPSVEQESARAETHEILR</sequence>
<dbReference type="Pfam" id="PF25954">
    <property type="entry name" value="Beta-barrel_RND_2"/>
    <property type="match status" value="1"/>
</dbReference>
<dbReference type="RefSeq" id="WP_066879027.1">
    <property type="nucleotide sequence ID" value="NZ_LNQB01000101.1"/>
</dbReference>
<feature type="domain" description="Multidrug resistance protein MdtA-like C-terminal permuted SH3" evidence="6">
    <location>
        <begin position="295"/>
        <end position="352"/>
    </location>
</feature>
<evidence type="ECO:0000256" key="1">
    <source>
        <dbReference type="ARBA" id="ARBA00004196"/>
    </source>
</evidence>
<evidence type="ECO:0000259" key="5">
    <source>
        <dbReference type="Pfam" id="PF25954"/>
    </source>
</evidence>
<dbReference type="STRING" id="36856.ATB98_01800"/>
<dbReference type="Gene3D" id="2.40.30.170">
    <property type="match status" value="1"/>
</dbReference>
<dbReference type="PROSITE" id="PS51257">
    <property type="entry name" value="PROKAR_LIPOPROTEIN"/>
    <property type="match status" value="1"/>
</dbReference>
<dbReference type="PANTHER" id="PTHR30469:SF15">
    <property type="entry name" value="HLYD FAMILY OF SECRETION PROTEINS"/>
    <property type="match status" value="1"/>
</dbReference>
<accession>A0A178XID5</accession>
<gene>
    <name evidence="7" type="ORF">ATB98_01800</name>
</gene>
<evidence type="ECO:0000256" key="3">
    <source>
        <dbReference type="ARBA" id="ARBA00022448"/>
    </source>
</evidence>
<keyword evidence="3" id="KW-0813">Transport</keyword>
<dbReference type="NCBIfam" id="TIGR01730">
    <property type="entry name" value="RND_mfp"/>
    <property type="match status" value="1"/>
</dbReference>
<comment type="caution">
    <text evidence="7">The sequence shown here is derived from an EMBL/GenBank/DDBJ whole genome shotgun (WGS) entry which is preliminary data.</text>
</comment>
<dbReference type="GO" id="GO:1990281">
    <property type="term" value="C:efflux pump complex"/>
    <property type="evidence" value="ECO:0007669"/>
    <property type="project" value="TreeGrafter"/>
</dbReference>
<dbReference type="AlphaFoldDB" id="A0A178XID5"/>
<dbReference type="Pfam" id="PF25917">
    <property type="entry name" value="BSH_RND"/>
    <property type="match status" value="1"/>
</dbReference>
<evidence type="ECO:0000256" key="2">
    <source>
        <dbReference type="ARBA" id="ARBA00009477"/>
    </source>
</evidence>
<dbReference type="SUPFAM" id="SSF111369">
    <property type="entry name" value="HlyD-like secretion proteins"/>
    <property type="match status" value="1"/>
</dbReference>
<proteinExistence type="inferred from homology"/>
<comment type="subcellular location">
    <subcellularLocation>
        <location evidence="1">Cell envelope</location>
    </subcellularLocation>
</comment>
<dbReference type="Gene3D" id="2.40.50.100">
    <property type="match status" value="1"/>
</dbReference>
<dbReference type="PANTHER" id="PTHR30469">
    <property type="entry name" value="MULTIDRUG RESISTANCE PROTEIN MDTA"/>
    <property type="match status" value="1"/>
</dbReference>
<name>A0A178XID5_SINSA</name>
<dbReference type="Gene3D" id="1.10.287.470">
    <property type="entry name" value="Helix hairpin bin"/>
    <property type="match status" value="1"/>
</dbReference>
<keyword evidence="8" id="KW-1185">Reference proteome</keyword>
<dbReference type="OrthoDB" id="9813967at2"/>
<dbReference type="InterPro" id="IPR058792">
    <property type="entry name" value="Beta-barrel_RND_2"/>
</dbReference>
<evidence type="ECO:0000259" key="6">
    <source>
        <dbReference type="Pfam" id="PF25967"/>
    </source>
</evidence>
<organism evidence="7 8">
    <name type="scientific">Sinorhizobium saheli</name>
    <dbReference type="NCBI Taxonomy" id="36856"/>
    <lineage>
        <taxon>Bacteria</taxon>
        <taxon>Pseudomonadati</taxon>
        <taxon>Pseudomonadota</taxon>
        <taxon>Alphaproteobacteria</taxon>
        <taxon>Hyphomicrobiales</taxon>
        <taxon>Rhizobiaceae</taxon>
        <taxon>Sinorhizobium/Ensifer group</taxon>
        <taxon>Sinorhizobium</taxon>
    </lineage>
</organism>
<dbReference type="Gene3D" id="2.40.420.20">
    <property type="match status" value="1"/>
</dbReference>
<reference evidence="7 8" key="1">
    <citation type="submission" date="2015-11" db="EMBL/GenBank/DDBJ databases">
        <title>Ensifer anhuiense sp. nov., an effective nitrogen fixation bacterium with Glycine soja.</title>
        <authorList>
            <person name="Yan H."/>
            <person name="Chen W."/>
        </authorList>
    </citation>
    <scope>NUCLEOTIDE SEQUENCE [LARGE SCALE GENOMIC DNA]</scope>
    <source>
        <strain evidence="7 8">LMG 7837</strain>
    </source>
</reference>
<dbReference type="Proteomes" id="UP000078507">
    <property type="component" value="Unassembled WGS sequence"/>
</dbReference>
<dbReference type="GO" id="GO:0015562">
    <property type="term" value="F:efflux transmembrane transporter activity"/>
    <property type="evidence" value="ECO:0007669"/>
    <property type="project" value="TreeGrafter"/>
</dbReference>
<dbReference type="InterPro" id="IPR058625">
    <property type="entry name" value="MdtA-like_BSH"/>
</dbReference>